<dbReference type="NCBIfam" id="TIGR03426">
    <property type="entry name" value="shape_MreD"/>
    <property type="match status" value="1"/>
</dbReference>
<evidence type="ECO:0000256" key="3">
    <source>
        <dbReference type="ARBA" id="ARBA00022475"/>
    </source>
</evidence>
<feature type="transmembrane region" description="Helical" evidence="8">
    <location>
        <begin position="115"/>
        <end position="134"/>
    </location>
</feature>
<sequence>MAFVNYPRQEILLPAKGSFIAFSLFFALLLNLLPLKGVALSLWPDFVALVALYWCINQPQRAGISMAFGMGLLMDIGDASALGQHALAYSIMAFIALIFQRRLSIFGLLKQAPQIGLILLTGQFVILLAGLLAGSDFPGWDFFLISVIGMLLWPLVSSLLGIPQKPRSDSDAG</sequence>
<evidence type="ECO:0000256" key="4">
    <source>
        <dbReference type="ARBA" id="ARBA00022692"/>
    </source>
</evidence>
<dbReference type="STRING" id="1233.SAMN05216387_104190"/>
<evidence type="ECO:0000256" key="1">
    <source>
        <dbReference type="ARBA" id="ARBA00004651"/>
    </source>
</evidence>
<feature type="transmembrane region" description="Helical" evidence="8">
    <location>
        <begin position="86"/>
        <end position="103"/>
    </location>
</feature>
<dbReference type="OrthoDB" id="5297408at2"/>
<comment type="similarity">
    <text evidence="2">Belongs to the MreD family.</text>
</comment>
<keyword evidence="7 8" id="KW-0472">Membrane</keyword>
<feature type="transmembrane region" description="Helical" evidence="8">
    <location>
        <begin position="12"/>
        <end position="32"/>
    </location>
</feature>
<accession>A0A1H7LYA4</accession>
<dbReference type="RefSeq" id="WP_090828406.1">
    <property type="nucleotide sequence ID" value="NZ_FOBH01000004.1"/>
</dbReference>
<dbReference type="PANTHER" id="PTHR37484">
    <property type="entry name" value="ROD SHAPE-DETERMINING PROTEIN MRED"/>
    <property type="match status" value="1"/>
</dbReference>
<protein>
    <submittedName>
        <fullName evidence="9">Rod shape-determining protein MreD</fullName>
    </submittedName>
</protein>
<dbReference type="PIRSF" id="PIRSF018472">
    <property type="entry name" value="MreD_proteobac"/>
    <property type="match status" value="1"/>
</dbReference>
<keyword evidence="6 8" id="KW-1133">Transmembrane helix</keyword>
<dbReference type="AlphaFoldDB" id="A0A1H7LYA4"/>
<reference evidence="9 10" key="1">
    <citation type="submission" date="2016-10" db="EMBL/GenBank/DDBJ databases">
        <authorList>
            <person name="de Groot N.N."/>
        </authorList>
    </citation>
    <scope>NUCLEOTIDE SEQUENCE [LARGE SCALE GENOMIC DNA]</scope>
    <source>
        <strain evidence="9 10">Nv1</strain>
    </source>
</reference>
<name>A0A1H7LYA4_9PROT</name>
<dbReference type="GO" id="GO:0008360">
    <property type="term" value="P:regulation of cell shape"/>
    <property type="evidence" value="ECO:0007669"/>
    <property type="project" value="UniProtKB-KW"/>
</dbReference>
<evidence type="ECO:0000256" key="5">
    <source>
        <dbReference type="ARBA" id="ARBA00022960"/>
    </source>
</evidence>
<evidence type="ECO:0000313" key="9">
    <source>
        <dbReference type="EMBL" id="SEL03465.1"/>
    </source>
</evidence>
<keyword evidence="3" id="KW-1003">Cell membrane</keyword>
<dbReference type="Proteomes" id="UP000198620">
    <property type="component" value="Unassembled WGS sequence"/>
</dbReference>
<dbReference type="InterPro" id="IPR007227">
    <property type="entry name" value="Cell_shape_determining_MreD"/>
</dbReference>
<evidence type="ECO:0000256" key="8">
    <source>
        <dbReference type="SAM" id="Phobius"/>
    </source>
</evidence>
<keyword evidence="5" id="KW-0133">Cell shape</keyword>
<evidence type="ECO:0000256" key="6">
    <source>
        <dbReference type="ARBA" id="ARBA00022989"/>
    </source>
</evidence>
<evidence type="ECO:0000313" key="10">
    <source>
        <dbReference type="Proteomes" id="UP000198620"/>
    </source>
</evidence>
<keyword evidence="4 8" id="KW-0812">Transmembrane</keyword>
<comment type="subcellular location">
    <subcellularLocation>
        <location evidence="1">Cell membrane</location>
        <topology evidence="1">Multi-pass membrane protein</topology>
    </subcellularLocation>
</comment>
<dbReference type="EMBL" id="FOBH01000004">
    <property type="protein sequence ID" value="SEL03465.1"/>
    <property type="molecule type" value="Genomic_DNA"/>
</dbReference>
<proteinExistence type="inferred from homology"/>
<dbReference type="GO" id="GO:0005886">
    <property type="term" value="C:plasma membrane"/>
    <property type="evidence" value="ECO:0007669"/>
    <property type="project" value="UniProtKB-SubCell"/>
</dbReference>
<keyword evidence="10" id="KW-1185">Reference proteome</keyword>
<evidence type="ECO:0000256" key="2">
    <source>
        <dbReference type="ARBA" id="ARBA00007776"/>
    </source>
</evidence>
<evidence type="ECO:0000256" key="7">
    <source>
        <dbReference type="ARBA" id="ARBA00023136"/>
    </source>
</evidence>
<organism evidence="9 10">
    <name type="scientific">Nitrosovibrio tenuis</name>
    <dbReference type="NCBI Taxonomy" id="1233"/>
    <lineage>
        <taxon>Bacteria</taxon>
        <taxon>Pseudomonadati</taxon>
        <taxon>Pseudomonadota</taxon>
        <taxon>Betaproteobacteria</taxon>
        <taxon>Nitrosomonadales</taxon>
        <taxon>Nitrosomonadaceae</taxon>
        <taxon>Nitrosovibrio</taxon>
    </lineage>
</organism>
<dbReference type="PANTHER" id="PTHR37484:SF1">
    <property type="entry name" value="ROD SHAPE-DETERMINING PROTEIN MRED"/>
    <property type="match status" value="1"/>
</dbReference>
<dbReference type="Pfam" id="PF04093">
    <property type="entry name" value="MreD"/>
    <property type="match status" value="1"/>
</dbReference>
<feature type="transmembrane region" description="Helical" evidence="8">
    <location>
        <begin position="140"/>
        <end position="162"/>
    </location>
</feature>
<gene>
    <name evidence="9" type="ORF">SAMN05216387_104190</name>
</gene>
<dbReference type="InterPro" id="IPR026034">
    <property type="entry name" value="MreD_proteobac"/>
</dbReference>